<gene>
    <name evidence="2" type="ORF">rCG_52661</name>
</gene>
<evidence type="ECO:0000256" key="1">
    <source>
        <dbReference type="SAM" id="SignalP"/>
    </source>
</evidence>
<sequence>MIFLGIFLDTWALPAIVQTQSAVESILTVVSDRLSLWTSVGSTASPSCTICVLQSAPPPAALPHTAPHPRVSLTQKMRPVWPHTECRKFFLVEQ</sequence>
<dbReference type="Proteomes" id="UP000234681">
    <property type="component" value="Chromosome 11"/>
</dbReference>
<accession>A6IR85</accession>
<dbReference type="AlphaFoldDB" id="A6IR85"/>
<name>A6IR85_RAT</name>
<feature type="signal peptide" evidence="1">
    <location>
        <begin position="1"/>
        <end position="19"/>
    </location>
</feature>
<protein>
    <submittedName>
        <fullName evidence="2">RCG52661</fullName>
    </submittedName>
</protein>
<proteinExistence type="predicted"/>
<dbReference type="EMBL" id="CH473967">
    <property type="protein sequence ID" value="EDM11238.1"/>
    <property type="molecule type" value="Genomic_DNA"/>
</dbReference>
<keyword evidence="1" id="KW-0732">Signal</keyword>
<reference evidence="3" key="1">
    <citation type="submission" date="2005-09" db="EMBL/GenBank/DDBJ databases">
        <authorList>
            <person name="Mural R.J."/>
            <person name="Li P.W."/>
            <person name="Adams M.D."/>
            <person name="Amanatides P.G."/>
            <person name="Baden-Tillson H."/>
            <person name="Barnstead M."/>
            <person name="Chin S.H."/>
            <person name="Dew I."/>
            <person name="Evans C.A."/>
            <person name="Ferriera S."/>
            <person name="Flanigan M."/>
            <person name="Fosler C."/>
            <person name="Glodek A."/>
            <person name="Gu Z."/>
            <person name="Holt R.A."/>
            <person name="Jennings D."/>
            <person name="Kraft C.L."/>
            <person name="Lu F."/>
            <person name="Nguyen T."/>
            <person name="Nusskern D.R."/>
            <person name="Pfannkoch C.M."/>
            <person name="Sitter C."/>
            <person name="Sutton G.G."/>
            <person name="Venter J.C."/>
            <person name="Wang Z."/>
            <person name="Woodage T."/>
            <person name="Zheng X.H."/>
            <person name="Zhong F."/>
        </authorList>
    </citation>
    <scope>NUCLEOTIDE SEQUENCE [LARGE SCALE GENOMIC DNA]</scope>
    <source>
        <strain>BN</strain>
        <strain evidence="3">Sprague-Dawley</strain>
    </source>
</reference>
<feature type="chain" id="PRO_5039943873" evidence="1">
    <location>
        <begin position="20"/>
        <end position="94"/>
    </location>
</feature>
<organism evidence="2 3">
    <name type="scientific">Rattus norvegicus</name>
    <name type="common">Rat</name>
    <dbReference type="NCBI Taxonomy" id="10116"/>
    <lineage>
        <taxon>Eukaryota</taxon>
        <taxon>Metazoa</taxon>
        <taxon>Chordata</taxon>
        <taxon>Craniata</taxon>
        <taxon>Vertebrata</taxon>
        <taxon>Euteleostomi</taxon>
        <taxon>Mammalia</taxon>
        <taxon>Eutheria</taxon>
        <taxon>Euarchontoglires</taxon>
        <taxon>Glires</taxon>
        <taxon>Rodentia</taxon>
        <taxon>Myomorpha</taxon>
        <taxon>Muroidea</taxon>
        <taxon>Muridae</taxon>
        <taxon>Murinae</taxon>
        <taxon>Rattus</taxon>
    </lineage>
</organism>
<evidence type="ECO:0000313" key="2">
    <source>
        <dbReference type="EMBL" id="EDM11238.1"/>
    </source>
</evidence>
<evidence type="ECO:0000313" key="3">
    <source>
        <dbReference type="Proteomes" id="UP000234681"/>
    </source>
</evidence>